<dbReference type="Gene3D" id="4.10.60.10">
    <property type="entry name" value="Zinc finger, CCHC-type"/>
    <property type="match status" value="1"/>
</dbReference>
<dbReference type="SMART" id="SM00343">
    <property type="entry name" value="ZnF_C2HC"/>
    <property type="match status" value="1"/>
</dbReference>
<dbReference type="EMBL" id="JABFUD020000019">
    <property type="protein sequence ID" value="KAI5065635.1"/>
    <property type="molecule type" value="Genomic_DNA"/>
</dbReference>
<keyword evidence="1" id="KW-0862">Zinc</keyword>
<evidence type="ECO:0000313" key="4">
    <source>
        <dbReference type="Proteomes" id="UP000886520"/>
    </source>
</evidence>
<dbReference type="InterPro" id="IPR036875">
    <property type="entry name" value="Znf_CCHC_sf"/>
</dbReference>
<dbReference type="AlphaFoldDB" id="A0A9D4Z9D0"/>
<proteinExistence type="predicted"/>
<evidence type="ECO:0000313" key="3">
    <source>
        <dbReference type="EMBL" id="KAI5065635.1"/>
    </source>
</evidence>
<organism evidence="3 4">
    <name type="scientific">Adiantum capillus-veneris</name>
    <name type="common">Maidenhair fern</name>
    <dbReference type="NCBI Taxonomy" id="13818"/>
    <lineage>
        <taxon>Eukaryota</taxon>
        <taxon>Viridiplantae</taxon>
        <taxon>Streptophyta</taxon>
        <taxon>Embryophyta</taxon>
        <taxon>Tracheophyta</taxon>
        <taxon>Polypodiopsida</taxon>
        <taxon>Polypodiidae</taxon>
        <taxon>Polypodiales</taxon>
        <taxon>Pteridineae</taxon>
        <taxon>Pteridaceae</taxon>
        <taxon>Vittarioideae</taxon>
        <taxon>Adiantum</taxon>
    </lineage>
</organism>
<reference evidence="3" key="1">
    <citation type="submission" date="2021-01" db="EMBL/GenBank/DDBJ databases">
        <title>Adiantum capillus-veneris genome.</title>
        <authorList>
            <person name="Fang Y."/>
            <person name="Liao Q."/>
        </authorList>
    </citation>
    <scope>NUCLEOTIDE SEQUENCE</scope>
    <source>
        <strain evidence="3">H3</strain>
        <tissue evidence="3">Leaf</tissue>
    </source>
</reference>
<keyword evidence="1" id="KW-0863">Zinc-finger</keyword>
<dbReference type="SUPFAM" id="SSF57756">
    <property type="entry name" value="Retrovirus zinc finger-like domains"/>
    <property type="match status" value="1"/>
</dbReference>
<keyword evidence="1" id="KW-0479">Metal-binding</keyword>
<dbReference type="GO" id="GO:0008270">
    <property type="term" value="F:zinc ion binding"/>
    <property type="evidence" value="ECO:0007669"/>
    <property type="project" value="UniProtKB-KW"/>
</dbReference>
<comment type="caution">
    <text evidence="3">The sequence shown here is derived from an EMBL/GenBank/DDBJ whole genome shotgun (WGS) entry which is preliminary data.</text>
</comment>
<name>A0A9D4Z9D0_ADICA</name>
<dbReference type="InterPro" id="IPR001878">
    <property type="entry name" value="Znf_CCHC"/>
</dbReference>
<sequence>MPKLQQMRSGLDIKVCILWNMDRPIPKFMDLNRKCFGAFHQELAFASLANACYKCRKVGHYSRNCPMAMVVSNPMVKTTWKHVNRDAKLATVENAGRMYVPRLMLRM</sequence>
<accession>A0A9D4Z9D0</accession>
<dbReference type="PROSITE" id="PS50158">
    <property type="entry name" value="ZF_CCHC"/>
    <property type="match status" value="1"/>
</dbReference>
<dbReference type="GO" id="GO:0003676">
    <property type="term" value="F:nucleic acid binding"/>
    <property type="evidence" value="ECO:0007669"/>
    <property type="project" value="InterPro"/>
</dbReference>
<dbReference type="Pfam" id="PF00098">
    <property type="entry name" value="zf-CCHC"/>
    <property type="match status" value="1"/>
</dbReference>
<gene>
    <name evidence="3" type="ORF">GOP47_0020330</name>
</gene>
<feature type="domain" description="CCHC-type" evidence="2">
    <location>
        <begin position="52"/>
        <end position="66"/>
    </location>
</feature>
<evidence type="ECO:0000259" key="2">
    <source>
        <dbReference type="PROSITE" id="PS50158"/>
    </source>
</evidence>
<keyword evidence="4" id="KW-1185">Reference proteome</keyword>
<evidence type="ECO:0000256" key="1">
    <source>
        <dbReference type="PROSITE-ProRule" id="PRU00047"/>
    </source>
</evidence>
<protein>
    <recommendedName>
        <fullName evidence="2">CCHC-type domain-containing protein</fullName>
    </recommendedName>
</protein>
<dbReference type="Proteomes" id="UP000886520">
    <property type="component" value="Chromosome 19"/>
</dbReference>